<feature type="domain" description="VOC" evidence="1">
    <location>
        <begin position="5"/>
        <end position="122"/>
    </location>
</feature>
<dbReference type="Gene3D" id="3.10.180.10">
    <property type="entry name" value="2,3-Dihydroxybiphenyl 1,2-Dioxygenase, domain 1"/>
    <property type="match status" value="1"/>
</dbReference>
<keyword evidence="3" id="KW-0456">Lyase</keyword>
<dbReference type="EMBL" id="BNAJ01000005">
    <property type="protein sequence ID" value="GHF46924.1"/>
    <property type="molecule type" value="Genomic_DNA"/>
</dbReference>
<dbReference type="RefSeq" id="WP_184112114.1">
    <property type="nucleotide sequence ID" value="NZ_BNAJ01000005.1"/>
</dbReference>
<organism evidence="3 4">
    <name type="scientific">Deinococcus metalli</name>
    <dbReference type="NCBI Taxonomy" id="1141878"/>
    <lineage>
        <taxon>Bacteria</taxon>
        <taxon>Thermotogati</taxon>
        <taxon>Deinococcota</taxon>
        <taxon>Deinococci</taxon>
        <taxon>Deinococcales</taxon>
        <taxon>Deinococcaceae</taxon>
        <taxon>Deinococcus</taxon>
    </lineage>
</organism>
<dbReference type="SUPFAM" id="SSF54593">
    <property type="entry name" value="Glyoxalase/Bleomycin resistance protein/Dihydroxybiphenyl dioxygenase"/>
    <property type="match status" value="1"/>
</dbReference>
<dbReference type="InterPro" id="IPR004360">
    <property type="entry name" value="Glyas_Fos-R_dOase_dom"/>
</dbReference>
<comment type="caution">
    <text evidence="3">The sequence shown here is derived from an EMBL/GenBank/DDBJ whole genome shotgun (WGS) entry which is preliminary data.</text>
</comment>
<reference evidence="3 4" key="3">
    <citation type="submission" date="2020-08" db="EMBL/GenBank/DDBJ databases">
        <title>Genomic Encyclopedia of Type Strains, Phase IV (KMG-IV): sequencing the most valuable type-strain genomes for metagenomic binning, comparative biology and taxonomic classification.</title>
        <authorList>
            <person name="Goeker M."/>
        </authorList>
    </citation>
    <scope>NUCLEOTIDE SEQUENCE [LARGE SCALE GENOMIC DNA]</scope>
    <source>
        <strain evidence="3 4">DSM 27521</strain>
    </source>
</reference>
<accession>A0A7W8KF22</accession>
<protein>
    <submittedName>
        <fullName evidence="3">Catechol 2,3-dioxygenase-like lactoylglutathione lyase family enzyme</fullName>
    </submittedName>
</protein>
<evidence type="ECO:0000313" key="5">
    <source>
        <dbReference type="Proteomes" id="UP000619376"/>
    </source>
</evidence>
<keyword evidence="3" id="KW-0223">Dioxygenase</keyword>
<reference evidence="2" key="1">
    <citation type="journal article" date="2014" name="Int. J. Syst. Evol. Microbiol.">
        <title>Complete genome of a new Firmicutes species belonging to the dominant human colonic microbiota ('Ruminococcus bicirculans') reveals two chromosomes and a selective capacity to utilize plant glucans.</title>
        <authorList>
            <consortium name="NISC Comparative Sequencing Program"/>
            <person name="Wegmann U."/>
            <person name="Louis P."/>
            <person name="Goesmann A."/>
            <person name="Henrissat B."/>
            <person name="Duncan S.H."/>
            <person name="Flint H.J."/>
        </authorList>
    </citation>
    <scope>NUCLEOTIDE SEQUENCE</scope>
    <source>
        <strain evidence="2">CGMCC 1.18437</strain>
    </source>
</reference>
<gene>
    <name evidence="2" type="ORF">GCM10017781_24250</name>
    <name evidence="3" type="ORF">HNQ07_002461</name>
</gene>
<dbReference type="EMBL" id="JACHFK010000005">
    <property type="protein sequence ID" value="MBB5376997.1"/>
    <property type="molecule type" value="Genomic_DNA"/>
</dbReference>
<dbReference type="Pfam" id="PF00903">
    <property type="entry name" value="Glyoxalase"/>
    <property type="match status" value="1"/>
</dbReference>
<reference evidence="5" key="2">
    <citation type="journal article" date="2019" name="Int. J. Syst. Evol. Microbiol.">
        <title>The Global Catalogue of Microorganisms (GCM) 10K type strain sequencing project: providing services to taxonomists for standard genome sequencing and annotation.</title>
        <authorList>
            <consortium name="The Broad Institute Genomics Platform"/>
            <consortium name="The Broad Institute Genome Sequencing Center for Infectious Disease"/>
            <person name="Wu L."/>
            <person name="Ma J."/>
        </authorList>
    </citation>
    <scope>NUCLEOTIDE SEQUENCE [LARGE SCALE GENOMIC DNA]</scope>
    <source>
        <strain evidence="5">CGMCC 1.18437</strain>
    </source>
</reference>
<evidence type="ECO:0000313" key="2">
    <source>
        <dbReference type="EMBL" id="GHF46924.1"/>
    </source>
</evidence>
<dbReference type="AlphaFoldDB" id="A0A7W8KF22"/>
<evidence type="ECO:0000313" key="3">
    <source>
        <dbReference type="EMBL" id="MBB5376997.1"/>
    </source>
</evidence>
<evidence type="ECO:0000259" key="1">
    <source>
        <dbReference type="PROSITE" id="PS51819"/>
    </source>
</evidence>
<reference evidence="2" key="4">
    <citation type="submission" date="2024-05" db="EMBL/GenBank/DDBJ databases">
        <authorList>
            <person name="Sun Q."/>
            <person name="Zhou Y."/>
        </authorList>
    </citation>
    <scope>NUCLEOTIDE SEQUENCE</scope>
    <source>
        <strain evidence="2">CGMCC 1.18437</strain>
    </source>
</reference>
<name>A0A7W8KF22_9DEIO</name>
<dbReference type="InterPro" id="IPR037523">
    <property type="entry name" value="VOC_core"/>
</dbReference>
<evidence type="ECO:0000313" key="4">
    <source>
        <dbReference type="Proteomes" id="UP000539473"/>
    </source>
</evidence>
<keyword evidence="5" id="KW-1185">Reference proteome</keyword>
<dbReference type="PROSITE" id="PS51819">
    <property type="entry name" value="VOC"/>
    <property type="match status" value="1"/>
</dbReference>
<proteinExistence type="predicted"/>
<sequence>MLQTSPAFSGFSVPDISAARAFYGGVLGLDVTEEHGMLRLHVTGGRPVLVYPKTDHTPAAYTVLNFPVPDVDAAVDALHAAGIETLRYEGMNLDGRGIMRGQGPTIAWFADPAGNVLSVLHNDEPVIPEVRP</sequence>
<keyword evidence="3" id="KW-0560">Oxidoreductase</keyword>
<dbReference type="GO" id="GO:0051213">
    <property type="term" value="F:dioxygenase activity"/>
    <property type="evidence" value="ECO:0007669"/>
    <property type="project" value="UniProtKB-KW"/>
</dbReference>
<dbReference type="InterPro" id="IPR029068">
    <property type="entry name" value="Glyas_Bleomycin-R_OHBP_Dase"/>
</dbReference>
<dbReference type="Proteomes" id="UP000539473">
    <property type="component" value="Unassembled WGS sequence"/>
</dbReference>
<dbReference type="Proteomes" id="UP000619376">
    <property type="component" value="Unassembled WGS sequence"/>
</dbReference>
<dbReference type="GO" id="GO:0016829">
    <property type="term" value="F:lyase activity"/>
    <property type="evidence" value="ECO:0007669"/>
    <property type="project" value="UniProtKB-KW"/>
</dbReference>